<keyword evidence="4 7" id="KW-0808">Transferase</keyword>
<dbReference type="Proteomes" id="UP000283295">
    <property type="component" value="Unassembled WGS sequence"/>
</dbReference>
<evidence type="ECO:0000313" key="8">
    <source>
        <dbReference type="EMBL" id="RGS43846.1"/>
    </source>
</evidence>
<keyword evidence="6 7" id="KW-0414">Isoprene biosynthesis</keyword>
<dbReference type="PANTHER" id="PTHR32125">
    <property type="entry name" value="2-C-METHYL-D-ERYTHRITOL 4-PHOSPHATE CYTIDYLYLTRANSFERASE, CHLOROPLASTIC"/>
    <property type="match status" value="1"/>
</dbReference>
<dbReference type="GO" id="GO:0019288">
    <property type="term" value="P:isopentenyl diphosphate biosynthetic process, methylerythritol 4-phosphate pathway"/>
    <property type="evidence" value="ECO:0007669"/>
    <property type="project" value="UniProtKB-UniRule"/>
</dbReference>
<dbReference type="InterPro" id="IPR029044">
    <property type="entry name" value="Nucleotide-diphossugar_trans"/>
</dbReference>
<dbReference type="PROSITE" id="PS01295">
    <property type="entry name" value="ISPD"/>
    <property type="match status" value="1"/>
</dbReference>
<dbReference type="UniPathway" id="UPA00056">
    <property type="reaction ID" value="UER00093"/>
</dbReference>
<dbReference type="CDD" id="cd02516">
    <property type="entry name" value="CDP-ME_synthetase"/>
    <property type="match status" value="1"/>
</dbReference>
<dbReference type="GO" id="GO:0050518">
    <property type="term" value="F:2-C-methyl-D-erythritol 4-phosphate cytidylyltransferase activity"/>
    <property type="evidence" value="ECO:0007669"/>
    <property type="project" value="UniProtKB-UniRule"/>
</dbReference>
<feature type="site" description="Positions MEP for the nucleophilic attack" evidence="7">
    <location>
        <position position="158"/>
    </location>
</feature>
<dbReference type="InterPro" id="IPR018294">
    <property type="entry name" value="ISPD_synthase_CS"/>
</dbReference>
<dbReference type="InterPro" id="IPR050088">
    <property type="entry name" value="IspD/TarI_cytidylyltransf_bact"/>
</dbReference>
<evidence type="ECO:0000256" key="1">
    <source>
        <dbReference type="ARBA" id="ARBA00001282"/>
    </source>
</evidence>
<dbReference type="OrthoDB" id="9806837at2"/>
<name>A0A412IUX5_9FIRM</name>
<dbReference type="FunFam" id="3.90.550.10:FF:000003">
    <property type="entry name" value="2-C-methyl-D-erythritol 4-phosphate cytidylyltransferase"/>
    <property type="match status" value="1"/>
</dbReference>
<feature type="site" description="Positions MEP for the nucleophilic attack" evidence="7">
    <location>
        <position position="216"/>
    </location>
</feature>
<evidence type="ECO:0000256" key="4">
    <source>
        <dbReference type="ARBA" id="ARBA00022679"/>
    </source>
</evidence>
<dbReference type="EMBL" id="QRVK01000003">
    <property type="protein sequence ID" value="RGS43846.1"/>
    <property type="molecule type" value="Genomic_DNA"/>
</dbReference>
<evidence type="ECO:0000256" key="6">
    <source>
        <dbReference type="ARBA" id="ARBA00023229"/>
    </source>
</evidence>
<dbReference type="InterPro" id="IPR001228">
    <property type="entry name" value="IspD"/>
</dbReference>
<dbReference type="HAMAP" id="MF_00108">
    <property type="entry name" value="IspD"/>
    <property type="match status" value="1"/>
</dbReference>
<feature type="site" description="Transition state stabilizer" evidence="7">
    <location>
        <position position="20"/>
    </location>
</feature>
<proteinExistence type="inferred from homology"/>
<dbReference type="PANTHER" id="PTHR32125:SF4">
    <property type="entry name" value="2-C-METHYL-D-ERYTHRITOL 4-PHOSPHATE CYTIDYLYLTRANSFERASE, CHLOROPLASTIC"/>
    <property type="match status" value="1"/>
</dbReference>
<gene>
    <name evidence="7 8" type="primary">ispD</name>
    <name evidence="8" type="ORF">DWX94_01910</name>
</gene>
<evidence type="ECO:0000256" key="5">
    <source>
        <dbReference type="ARBA" id="ARBA00022695"/>
    </source>
</evidence>
<evidence type="ECO:0000256" key="2">
    <source>
        <dbReference type="ARBA" id="ARBA00004787"/>
    </source>
</evidence>
<comment type="catalytic activity">
    <reaction evidence="1 7">
        <text>2-C-methyl-D-erythritol 4-phosphate + CTP + H(+) = 4-CDP-2-C-methyl-D-erythritol + diphosphate</text>
        <dbReference type="Rhea" id="RHEA:13429"/>
        <dbReference type="ChEBI" id="CHEBI:15378"/>
        <dbReference type="ChEBI" id="CHEBI:33019"/>
        <dbReference type="ChEBI" id="CHEBI:37563"/>
        <dbReference type="ChEBI" id="CHEBI:57823"/>
        <dbReference type="ChEBI" id="CHEBI:58262"/>
        <dbReference type="EC" id="2.7.7.60"/>
    </reaction>
</comment>
<comment type="caution">
    <text evidence="8">The sequence shown here is derived from an EMBL/GenBank/DDBJ whole genome shotgun (WGS) entry which is preliminary data.</text>
</comment>
<comment type="similarity">
    <text evidence="3 7">Belongs to the IspD/TarI cytidylyltransferase family. IspD subfamily.</text>
</comment>
<keyword evidence="5 7" id="KW-0548">Nucleotidyltransferase</keyword>
<dbReference type="Pfam" id="PF01128">
    <property type="entry name" value="IspD"/>
    <property type="match status" value="1"/>
</dbReference>
<dbReference type="Gene3D" id="3.90.550.10">
    <property type="entry name" value="Spore Coat Polysaccharide Biosynthesis Protein SpsA, Chain A"/>
    <property type="match status" value="1"/>
</dbReference>
<accession>A0A412IUX5</accession>
<comment type="function">
    <text evidence="7">Catalyzes the formation of 4-diphosphocytidyl-2-C-methyl-D-erythritol from CTP and 2-C-methyl-D-erythritol 4-phosphate (MEP).</text>
</comment>
<evidence type="ECO:0000313" key="9">
    <source>
        <dbReference type="Proteomes" id="UP000283295"/>
    </source>
</evidence>
<dbReference type="InterPro" id="IPR034683">
    <property type="entry name" value="IspD/TarI"/>
</dbReference>
<organism evidence="8 9">
    <name type="scientific">Coprococcus eutactus</name>
    <dbReference type="NCBI Taxonomy" id="33043"/>
    <lineage>
        <taxon>Bacteria</taxon>
        <taxon>Bacillati</taxon>
        <taxon>Bacillota</taxon>
        <taxon>Clostridia</taxon>
        <taxon>Lachnospirales</taxon>
        <taxon>Lachnospiraceae</taxon>
        <taxon>Coprococcus</taxon>
    </lineage>
</organism>
<comment type="pathway">
    <text evidence="2 7">Isoprenoid biosynthesis; isopentenyl diphosphate biosynthesis via DXP pathway; isopentenyl diphosphate from 1-deoxy-D-xylulose 5-phosphate: step 2/6.</text>
</comment>
<evidence type="ECO:0000256" key="3">
    <source>
        <dbReference type="ARBA" id="ARBA00009789"/>
    </source>
</evidence>
<dbReference type="SUPFAM" id="SSF53448">
    <property type="entry name" value="Nucleotide-diphospho-sugar transferases"/>
    <property type="match status" value="1"/>
</dbReference>
<evidence type="ECO:0000256" key="7">
    <source>
        <dbReference type="HAMAP-Rule" id="MF_00108"/>
    </source>
</evidence>
<dbReference type="AlphaFoldDB" id="A0A412IUX5"/>
<dbReference type="NCBIfam" id="TIGR00453">
    <property type="entry name" value="ispD"/>
    <property type="match status" value="1"/>
</dbReference>
<sequence>MIEKHCNITAIVLAAGKGSRMHSDTPKQFMMLGGYPVLYYALKAFQDSEVNDIILVTGDEYVDFCRESIVDAYDLSKVKAIVIGGAERYDSVRLGLMAAEGAKYVLIHDGARPCITQKIISDSIETVKKYAACTVGVPVKDTIKIVDYDQMGVDTPDRSKLWQIQTPQSFDRELLLSCYDRLGLEKYTAITDDTMIVERYSEVRTKVIMGDYENIKITTPEDLKIALNFLKKDVDTKMVK</sequence>
<dbReference type="EC" id="2.7.7.60" evidence="7"/>
<reference evidence="8 9" key="1">
    <citation type="submission" date="2018-08" db="EMBL/GenBank/DDBJ databases">
        <title>A genome reference for cultivated species of the human gut microbiota.</title>
        <authorList>
            <person name="Zou Y."/>
            <person name="Xue W."/>
            <person name="Luo G."/>
        </authorList>
    </citation>
    <scope>NUCLEOTIDE SEQUENCE [LARGE SCALE GENOMIC DNA]</scope>
    <source>
        <strain evidence="8 9">AF22-21</strain>
    </source>
</reference>
<protein>
    <recommendedName>
        <fullName evidence="7">2-C-methyl-D-erythritol 4-phosphate cytidylyltransferase</fullName>
        <ecNumber evidence="7">2.7.7.60</ecNumber>
    </recommendedName>
    <alternativeName>
        <fullName evidence="7">4-diphosphocytidyl-2C-methyl-D-erythritol synthase</fullName>
    </alternativeName>
    <alternativeName>
        <fullName evidence="7">MEP cytidylyltransferase</fullName>
        <shortName evidence="7">MCT</shortName>
    </alternativeName>
</protein>
<feature type="site" description="Transition state stabilizer" evidence="7">
    <location>
        <position position="27"/>
    </location>
</feature>